<reference evidence="1 2" key="1">
    <citation type="submission" date="2019-09" db="EMBL/GenBank/DDBJ databases">
        <title>Genomic diversity of phyloplane-associated Pantoea species in Pakistan cotton crop.</title>
        <authorList>
            <person name="Tufail M.R."/>
            <person name="Cook D.R."/>
        </authorList>
    </citation>
    <scope>NUCLEOTIDE SEQUENCE [LARGE SCALE GENOMIC DNA]</scope>
    <source>
        <strain evidence="1 2">B_8</strain>
    </source>
</reference>
<evidence type="ECO:0000313" key="1">
    <source>
        <dbReference type="EMBL" id="KAA6128289.1"/>
    </source>
</evidence>
<keyword evidence="2" id="KW-1185">Reference proteome</keyword>
<organism evidence="1 2">
    <name type="scientific">Candidatus Pantoea gossypiicola</name>
    <dbReference type="NCBI Taxonomy" id="2608008"/>
    <lineage>
        <taxon>Bacteria</taxon>
        <taxon>Pseudomonadati</taxon>
        <taxon>Pseudomonadota</taxon>
        <taxon>Gammaproteobacteria</taxon>
        <taxon>Enterobacterales</taxon>
        <taxon>Erwiniaceae</taxon>
        <taxon>Pantoea</taxon>
    </lineage>
</organism>
<evidence type="ECO:0000313" key="2">
    <source>
        <dbReference type="Proteomes" id="UP000324255"/>
    </source>
</evidence>
<dbReference type="EMBL" id="VWVM01000002">
    <property type="protein sequence ID" value="KAA6128289.1"/>
    <property type="molecule type" value="Genomic_DNA"/>
</dbReference>
<name>A0AB34CPH6_9GAMM</name>
<comment type="caution">
    <text evidence="1">The sequence shown here is derived from an EMBL/GenBank/DDBJ whole genome shotgun (WGS) entry which is preliminary data.</text>
</comment>
<dbReference type="AlphaFoldDB" id="A0AB34CPH6"/>
<dbReference type="RefSeq" id="WP_150038159.1">
    <property type="nucleotide sequence ID" value="NZ_VWVM01000002.1"/>
</dbReference>
<proteinExistence type="predicted"/>
<accession>A0AB34CPH6</accession>
<dbReference type="Proteomes" id="UP000324255">
    <property type="component" value="Unassembled WGS sequence"/>
</dbReference>
<sequence length="330" mass="35338">MAEKNSIEPGFCVVQRPGRLTEQAMWLYGTRNMSAANYFLQLNADVAWAKPGQILIVADPNGNNHPAAMRTLEEAKSRTNNSVTHLTVDEADFFNRHYASIAAITNFMDKASGIIGDAGERYFNEIGKKLVAIENAYRNQYLTSGTLFGQQFFIERKRLFGEVEVLLNRLSRFMLNLRPYEKIKHALNLSSSSIIHDWQTAGTGVIRGYSTYVDSAAKAAKFMKMGGWVSIGFSAVNTTNEVYHSCTTEREEECSKVAVKGYSQFAASTTAGILGGTAAGAIATSACVALGVATGGIGALACGIVGSAAGGFGAAKLGEKGAGILMDKIL</sequence>
<gene>
    <name evidence="1" type="ORF">F3I20_03305</name>
</gene>
<protein>
    <submittedName>
        <fullName evidence="1">Uncharacterized protein</fullName>
    </submittedName>
</protein>